<gene>
    <name evidence="1" type="ORF">CLODIP_2_CD13074</name>
</gene>
<dbReference type="EMBL" id="CADEPI010000107">
    <property type="protein sequence ID" value="CAB3375050.1"/>
    <property type="molecule type" value="Genomic_DNA"/>
</dbReference>
<evidence type="ECO:0000313" key="1">
    <source>
        <dbReference type="EMBL" id="CAB3375050.1"/>
    </source>
</evidence>
<dbReference type="AlphaFoldDB" id="A0A8S1DB29"/>
<dbReference type="SUPFAM" id="SSF52047">
    <property type="entry name" value="RNI-like"/>
    <property type="match status" value="1"/>
</dbReference>
<keyword evidence="2" id="KW-1185">Reference proteome</keyword>
<evidence type="ECO:0000313" key="2">
    <source>
        <dbReference type="Proteomes" id="UP000494165"/>
    </source>
</evidence>
<protein>
    <recommendedName>
        <fullName evidence="3">F-box domain-containing protein</fullName>
    </recommendedName>
</protein>
<comment type="caution">
    <text evidence="1">The sequence shown here is derived from an EMBL/GenBank/DDBJ whole genome shotgun (WGS) entry which is preliminary data.</text>
</comment>
<dbReference type="Gene3D" id="3.80.10.10">
    <property type="entry name" value="Ribonuclease Inhibitor"/>
    <property type="match status" value="1"/>
</dbReference>
<reference evidence="1 2" key="1">
    <citation type="submission" date="2020-04" db="EMBL/GenBank/DDBJ databases">
        <authorList>
            <person name="Alioto T."/>
            <person name="Alioto T."/>
            <person name="Gomez Garrido J."/>
        </authorList>
    </citation>
    <scope>NUCLEOTIDE SEQUENCE [LARGE SCALE GENOMIC DNA]</scope>
</reference>
<dbReference type="InterPro" id="IPR032675">
    <property type="entry name" value="LRR_dom_sf"/>
</dbReference>
<accession>A0A8S1DB29</accession>
<sequence>MEKSEIPENHDDIINLFRNLMEQEYLSQKVLLDFLRKFSATVESSKICGILSSFIDRVTDVRINLNYFSEIYPSESDYELKVLQLFASRKATQISFLEINDVVSPSENNPPQIESQMWTEITKFKYLKYLSINKLQFLLNDLMEMCKNMPTLNEILVVIDCESEFPDDDPQFVQEFSYSFDKIKEFVFAPPGRAFESFKAMSFYEKLINFGIKYLPNLKRILPIGINFDMSKACKEIGKRSQLQYLRLNAIYLEELAPKFERFPLVKILVVRWNEWNRTREDDKRYIALLSPLKEFTKLNDLRLSNLTNPKYLNALYNILGPQLKFLTLNYDTEHRTKVNLKRIQENCPVLSTLEINLANVGESQCMASFKSLKNLQIIYNINYRVFLWNLLAPPNLEVVHLKGFQVTRKGLRDTTSKIKGKAILTKINMLKLYSNGEFSGKLKDELEKEGKLLVSAVRNMRHLDKKAVTFEFS</sequence>
<organism evidence="1 2">
    <name type="scientific">Cloeon dipterum</name>
    <dbReference type="NCBI Taxonomy" id="197152"/>
    <lineage>
        <taxon>Eukaryota</taxon>
        <taxon>Metazoa</taxon>
        <taxon>Ecdysozoa</taxon>
        <taxon>Arthropoda</taxon>
        <taxon>Hexapoda</taxon>
        <taxon>Insecta</taxon>
        <taxon>Pterygota</taxon>
        <taxon>Palaeoptera</taxon>
        <taxon>Ephemeroptera</taxon>
        <taxon>Pisciforma</taxon>
        <taxon>Baetidae</taxon>
        <taxon>Cloeon</taxon>
    </lineage>
</organism>
<proteinExistence type="predicted"/>
<dbReference type="Proteomes" id="UP000494165">
    <property type="component" value="Unassembled WGS sequence"/>
</dbReference>
<evidence type="ECO:0008006" key="3">
    <source>
        <dbReference type="Google" id="ProtNLM"/>
    </source>
</evidence>
<name>A0A8S1DB29_9INSE</name>